<evidence type="ECO:0000313" key="3">
    <source>
        <dbReference type="Proteomes" id="UP001212152"/>
    </source>
</evidence>
<dbReference type="PROSITE" id="PS50181">
    <property type="entry name" value="FBOX"/>
    <property type="match status" value="1"/>
</dbReference>
<organism evidence="2 3">
    <name type="scientific">Geranomyces variabilis</name>
    <dbReference type="NCBI Taxonomy" id="109894"/>
    <lineage>
        <taxon>Eukaryota</taxon>
        <taxon>Fungi</taxon>
        <taxon>Fungi incertae sedis</taxon>
        <taxon>Chytridiomycota</taxon>
        <taxon>Chytridiomycota incertae sedis</taxon>
        <taxon>Chytridiomycetes</taxon>
        <taxon>Spizellomycetales</taxon>
        <taxon>Powellomycetaceae</taxon>
        <taxon>Geranomyces</taxon>
    </lineage>
</organism>
<dbReference type="Gene3D" id="1.20.1280.50">
    <property type="match status" value="1"/>
</dbReference>
<accession>A0AAD5XK25</accession>
<gene>
    <name evidence="2" type="ORF">HDU87_006941</name>
</gene>
<dbReference type="EMBL" id="JADGJQ010000061">
    <property type="protein sequence ID" value="KAJ3174692.1"/>
    <property type="molecule type" value="Genomic_DNA"/>
</dbReference>
<keyword evidence="3" id="KW-1185">Reference proteome</keyword>
<dbReference type="PANTHER" id="PTHR39741">
    <property type="entry name" value="F-BOX DOMAIN CONTAINING PROTEIN, EXPRESSED"/>
    <property type="match status" value="1"/>
</dbReference>
<protein>
    <recommendedName>
        <fullName evidence="1">F-box domain-containing protein</fullName>
    </recommendedName>
</protein>
<dbReference type="Proteomes" id="UP001212152">
    <property type="component" value="Unassembled WGS sequence"/>
</dbReference>
<reference evidence="2" key="1">
    <citation type="submission" date="2020-05" db="EMBL/GenBank/DDBJ databases">
        <title>Phylogenomic resolution of chytrid fungi.</title>
        <authorList>
            <person name="Stajich J.E."/>
            <person name="Amses K."/>
            <person name="Simmons R."/>
            <person name="Seto K."/>
            <person name="Myers J."/>
            <person name="Bonds A."/>
            <person name="Quandt C.A."/>
            <person name="Barry K."/>
            <person name="Liu P."/>
            <person name="Grigoriev I."/>
            <person name="Longcore J.E."/>
            <person name="James T.Y."/>
        </authorList>
    </citation>
    <scope>NUCLEOTIDE SEQUENCE</scope>
    <source>
        <strain evidence="2">JEL0379</strain>
    </source>
</reference>
<dbReference type="InterPro" id="IPR012331">
    <property type="entry name" value="Clathrin_H-chain_linker"/>
</dbReference>
<evidence type="ECO:0000259" key="1">
    <source>
        <dbReference type="PROSITE" id="PS50181"/>
    </source>
</evidence>
<dbReference type="SUPFAM" id="SSF81383">
    <property type="entry name" value="F-box domain"/>
    <property type="match status" value="1"/>
</dbReference>
<proteinExistence type="predicted"/>
<dbReference type="InterPro" id="IPR036047">
    <property type="entry name" value="F-box-like_dom_sf"/>
</dbReference>
<name>A0AAD5XK25_9FUNG</name>
<dbReference type="Gene3D" id="1.25.40.30">
    <property type="match status" value="1"/>
</dbReference>
<dbReference type="Pfam" id="PF12937">
    <property type="entry name" value="F-box-like"/>
    <property type="match status" value="1"/>
</dbReference>
<evidence type="ECO:0000313" key="2">
    <source>
        <dbReference type="EMBL" id="KAJ3174692.1"/>
    </source>
</evidence>
<dbReference type="InterPro" id="IPR055336">
    <property type="entry name" value="At4g00755-like"/>
</dbReference>
<dbReference type="AlphaFoldDB" id="A0AAD5XK25"/>
<comment type="caution">
    <text evidence="2">The sequence shown here is derived from an EMBL/GenBank/DDBJ whole genome shotgun (WGS) entry which is preliminary data.</text>
</comment>
<dbReference type="PANTHER" id="PTHR39741:SF2">
    <property type="entry name" value="F-BOX DOMAIN-CONTAINING PROTEIN"/>
    <property type="match status" value="1"/>
</dbReference>
<sequence length="640" mass="70325">MLTDAPTPVRDPFACLPSELAIRILQLYVDQETLATLPGVSKRWRDLSNDPQVWRTRIACPSKVSDGPRVFDRLCPAPVHIGEDEPGGDENEGSISLEVPSAKARRFCARFLECVNCPQKLFVELGRLTMDLSDDENRVELIESGFAASTEDDAAVQSIAACLDSSPRSFWSSKPSPSAATSEWLTFKLTQMVTIIHSVRVRPYKATYQRGMPIYAPRRLQVRIGISPDPEHMHFWSKEYPVANVDADQDLPIAPQLAVGGYLHLRLLERYQTQPGDELYYTVLRRVQCFGVPLGFVATRQPNVAATLMRFCDAVYHNIQPESFAATEAPHEREARLSHMLSELCEEVEPLRQAKSLAMSTRRDAHALVASGDWRAAASLVALAPIESPVRSEREITWLLEEAPTTPPLNTAMRSALYLSQIATTSDSAYTPHEATYFAAGCARSTPSVPLIGETLVSPDLPVIFRAMVAAGRLECTEQIGDSFLSAATANRDPAAAGGGLSSSLSSPSSQRRDDFANLTLALFAYSRANAFHKMADCFVELGEYPTAIQLAALNLPDQLQADEVCEGFVDLVRKVWNRKGRADAAETACLLLENHAGMRRTVEHALGITNQCSAVADPALAEWIRTWAFADDESGQFAV</sequence>
<dbReference type="InterPro" id="IPR001810">
    <property type="entry name" value="F-box_dom"/>
</dbReference>
<feature type="domain" description="F-box" evidence="1">
    <location>
        <begin position="10"/>
        <end position="57"/>
    </location>
</feature>